<dbReference type="RefSeq" id="WP_251949125.1">
    <property type="nucleotide sequence ID" value="NZ_CP080572.1"/>
</dbReference>
<organism evidence="2 3">
    <name type="scientific">Thermococcus argininiproducens</name>
    <dbReference type="NCBI Taxonomy" id="2866384"/>
    <lineage>
        <taxon>Archaea</taxon>
        <taxon>Methanobacteriati</taxon>
        <taxon>Methanobacteriota</taxon>
        <taxon>Thermococci</taxon>
        <taxon>Thermococcales</taxon>
        <taxon>Thermococcaceae</taxon>
        <taxon>Thermococcus</taxon>
    </lineage>
</organism>
<dbReference type="InterPro" id="IPR058739">
    <property type="entry name" value="NicX"/>
</dbReference>
<dbReference type="InterPro" id="IPR052170">
    <property type="entry name" value="M29_Exopeptidase"/>
</dbReference>
<dbReference type="EMBL" id="CP080572">
    <property type="protein sequence ID" value="USG99852.1"/>
    <property type="molecule type" value="Genomic_DNA"/>
</dbReference>
<evidence type="ECO:0008006" key="4">
    <source>
        <dbReference type="Google" id="ProtNLM"/>
    </source>
</evidence>
<dbReference type="SUPFAM" id="SSF144052">
    <property type="entry name" value="Thermophilic metalloprotease-like"/>
    <property type="match status" value="1"/>
</dbReference>
<proteinExistence type="predicted"/>
<dbReference type="PANTHER" id="PTHR34448:SF1">
    <property type="entry name" value="BLL6088 PROTEIN"/>
    <property type="match status" value="1"/>
</dbReference>
<reference evidence="2 3" key="1">
    <citation type="submission" date="2021-08" db="EMBL/GenBank/DDBJ databases">
        <title>Thermococcus onnuriiensis IOH2.</title>
        <authorList>
            <person name="Park Y.-J."/>
        </authorList>
    </citation>
    <scope>NUCLEOTIDE SEQUENCE [LARGE SCALE GENOMIC DNA]</scope>
    <source>
        <strain evidence="2 3">IOH2</strain>
    </source>
</reference>
<gene>
    <name evidence="2" type="ORF">K1720_10270</name>
</gene>
<protein>
    <recommendedName>
        <fullName evidence="4">Leucyl aminopeptidase</fullName>
    </recommendedName>
</protein>
<keyword evidence="1" id="KW-0479">Metal-binding</keyword>
<name>A0A9E7MAD5_9EURY</name>
<keyword evidence="3" id="KW-1185">Reference proteome</keyword>
<evidence type="ECO:0000256" key="1">
    <source>
        <dbReference type="ARBA" id="ARBA00022723"/>
    </source>
</evidence>
<dbReference type="KEGG" id="thei:K1720_10270"/>
<dbReference type="GO" id="GO:0046872">
    <property type="term" value="F:metal ion binding"/>
    <property type="evidence" value="ECO:0007669"/>
    <property type="project" value="UniProtKB-KW"/>
</dbReference>
<evidence type="ECO:0000313" key="2">
    <source>
        <dbReference type="EMBL" id="USG99852.1"/>
    </source>
</evidence>
<dbReference type="PANTHER" id="PTHR34448">
    <property type="entry name" value="AMINOPEPTIDASE"/>
    <property type="match status" value="1"/>
</dbReference>
<dbReference type="AlphaFoldDB" id="A0A9E7MAD5"/>
<evidence type="ECO:0000313" key="3">
    <source>
        <dbReference type="Proteomes" id="UP001056425"/>
    </source>
</evidence>
<dbReference type="Pfam" id="PF26233">
    <property type="entry name" value="NicX"/>
    <property type="match status" value="1"/>
</dbReference>
<sequence length="324" mass="34879">MKSTSTLDRAAQTLIQEVLRIKENENVLLISDFSNKWNLIHEIVSKILTNGAIPYVFSFNVTLENEDIPREAFPLLELANAIILISNTSLSFSRPLEDLLNKGKRIASCPRIDEDMFSRALSIDPKTLANETQRIASILSNASSLELISKYGKILTTSITGRAAVYVDGLANTPGKFTIIPGGIIGIAPIEGTTNGEVIVNGSISHLGIINSEIHLKIENGEIIDISGGDDAKKLEKLLDSYDNSDMYKIAEIGVGVHPLMKIRGNATEDESARGVIIIGLGDNAGHLGGKTKAPAHVDLSIKNASLKVDSKFVLVENGKLVGL</sequence>
<dbReference type="GeneID" id="72778737"/>
<dbReference type="Proteomes" id="UP001056425">
    <property type="component" value="Chromosome"/>
</dbReference>
<accession>A0A9E7MAD5</accession>